<evidence type="ECO:0000313" key="2">
    <source>
        <dbReference type="EMBL" id="SVB34098.1"/>
    </source>
</evidence>
<dbReference type="InterPro" id="IPR051338">
    <property type="entry name" value="NodU/CmcH_Carbamoyltrnsfr"/>
</dbReference>
<organism evidence="2">
    <name type="scientific">marine metagenome</name>
    <dbReference type="NCBI Taxonomy" id="408172"/>
    <lineage>
        <taxon>unclassified sequences</taxon>
        <taxon>metagenomes</taxon>
        <taxon>ecological metagenomes</taxon>
    </lineage>
</organism>
<reference evidence="2" key="1">
    <citation type="submission" date="2018-05" db="EMBL/GenBank/DDBJ databases">
        <authorList>
            <person name="Lanie J.A."/>
            <person name="Ng W.-L."/>
            <person name="Kazmierczak K.M."/>
            <person name="Andrzejewski T.M."/>
            <person name="Davidsen T.M."/>
            <person name="Wayne K.J."/>
            <person name="Tettelin H."/>
            <person name="Glass J.I."/>
            <person name="Rusch D."/>
            <person name="Podicherti R."/>
            <person name="Tsui H.-C.T."/>
            <person name="Winkler M.E."/>
        </authorList>
    </citation>
    <scope>NUCLEOTIDE SEQUENCE</scope>
</reference>
<protein>
    <recommendedName>
        <fullName evidence="1">Carbamoyltransferase C-terminal domain-containing protein</fullName>
    </recommendedName>
</protein>
<proteinExistence type="predicted"/>
<evidence type="ECO:0000259" key="1">
    <source>
        <dbReference type="Pfam" id="PF16861"/>
    </source>
</evidence>
<dbReference type="EMBL" id="UINC01037900">
    <property type="protein sequence ID" value="SVB34098.1"/>
    <property type="molecule type" value="Genomic_DNA"/>
</dbReference>
<accession>A0A382D6N2</accession>
<dbReference type="PANTHER" id="PTHR34847:SF1">
    <property type="entry name" value="NODULATION PROTEIN U"/>
    <property type="match status" value="1"/>
</dbReference>
<sequence length="193" mass="21487">VSGSVIALHRGRMEFGPRALGARSILADPRGPGTRDHVNQVVKKSESFRPFAPAVLVEYAQDYFDISEESPFMIETCAVAEKVALPAITHVDGTARVQTVSMQSNSFLARLLRKFYARTGCPVLLNTSFNLAGEPIVCSVQDSLRCFIKSELDILVIGDFLVDRKDLSRSHRDLVLAQSSRHKAYRWDTYSLL</sequence>
<feature type="non-terminal residue" evidence="2">
    <location>
        <position position="1"/>
    </location>
</feature>
<dbReference type="Gene3D" id="3.90.870.20">
    <property type="entry name" value="Carbamoyltransferase, C-terminal domain"/>
    <property type="match status" value="1"/>
</dbReference>
<dbReference type="AlphaFoldDB" id="A0A382D6N2"/>
<gene>
    <name evidence="2" type="ORF">METZ01_LOCUS186952</name>
</gene>
<dbReference type="InterPro" id="IPR038152">
    <property type="entry name" value="Carbam_trans_C_sf"/>
</dbReference>
<feature type="domain" description="Carbamoyltransferase C-terminal" evidence="1">
    <location>
        <begin position="2"/>
        <end position="164"/>
    </location>
</feature>
<dbReference type="PANTHER" id="PTHR34847">
    <property type="entry name" value="NODULATION PROTEIN U"/>
    <property type="match status" value="1"/>
</dbReference>
<dbReference type="InterPro" id="IPR031730">
    <property type="entry name" value="Carbam_trans_C"/>
</dbReference>
<dbReference type="Pfam" id="PF16861">
    <property type="entry name" value="Carbam_trans_C"/>
    <property type="match status" value="1"/>
</dbReference>
<name>A0A382D6N2_9ZZZZ</name>